<dbReference type="GeneID" id="32687378"/>
<feature type="transmembrane region" description="Helical" evidence="7">
    <location>
        <begin position="146"/>
        <end position="165"/>
    </location>
</feature>
<keyword evidence="6 7" id="KW-0472">Membrane</keyword>
<feature type="transmembrane region" description="Helical" evidence="7">
    <location>
        <begin position="227"/>
        <end position="246"/>
    </location>
</feature>
<feature type="transmembrane region" description="Helical" evidence="7">
    <location>
        <begin position="293"/>
        <end position="313"/>
    </location>
</feature>
<dbReference type="RefSeq" id="WP_004022703.1">
    <property type="nucleotide sequence ID" value="NZ_CABEIC010000002.1"/>
</dbReference>
<feature type="transmembrane region" description="Helical" evidence="7">
    <location>
        <begin position="117"/>
        <end position="139"/>
    </location>
</feature>
<dbReference type="EMBL" id="CP029604">
    <property type="protein sequence ID" value="AWO83216.1"/>
    <property type="molecule type" value="Genomic_DNA"/>
</dbReference>
<feature type="transmembrane region" description="Helical" evidence="7">
    <location>
        <begin position="86"/>
        <end position="105"/>
    </location>
</feature>
<dbReference type="GO" id="GO:0009246">
    <property type="term" value="P:enterobacterial common antigen biosynthetic process"/>
    <property type="evidence" value="ECO:0007669"/>
    <property type="project" value="TreeGrafter"/>
</dbReference>
<evidence type="ECO:0000256" key="3">
    <source>
        <dbReference type="ARBA" id="ARBA00022475"/>
    </source>
</evidence>
<evidence type="ECO:0000256" key="4">
    <source>
        <dbReference type="ARBA" id="ARBA00022692"/>
    </source>
</evidence>
<evidence type="ECO:0000313" key="9">
    <source>
        <dbReference type="EMBL" id="AWO83216.1"/>
    </source>
</evidence>
<evidence type="ECO:0000313" key="10">
    <source>
        <dbReference type="Proteomes" id="UP000247118"/>
    </source>
</evidence>
<keyword evidence="9" id="KW-0012">Acyltransferase</keyword>
<dbReference type="AlphaFoldDB" id="A0AAD0KC35"/>
<gene>
    <name evidence="9" type="ORF">DLJ61_06410</name>
</gene>
<dbReference type="Proteomes" id="UP000247118">
    <property type="component" value="Chromosome"/>
</dbReference>
<proteinExistence type="inferred from homology"/>
<organism evidence="9 10">
    <name type="scientific">Gordonia terrae</name>
    <dbReference type="NCBI Taxonomy" id="2055"/>
    <lineage>
        <taxon>Bacteria</taxon>
        <taxon>Bacillati</taxon>
        <taxon>Actinomycetota</taxon>
        <taxon>Actinomycetes</taxon>
        <taxon>Mycobacteriales</taxon>
        <taxon>Gordoniaceae</taxon>
        <taxon>Gordonia</taxon>
    </lineage>
</organism>
<feature type="transmembrane region" description="Helical" evidence="7">
    <location>
        <begin position="200"/>
        <end position="221"/>
    </location>
</feature>
<keyword evidence="9" id="KW-0808">Transferase</keyword>
<feature type="transmembrane region" description="Helical" evidence="7">
    <location>
        <begin position="266"/>
        <end position="287"/>
    </location>
</feature>
<sequence>MKPEVSSRVRWMDTVRGEMILLVVLYHATTRVTRYDPEALPWLSDFNNFWEPFRMPTLVLLSGMLLSRSLSKPRRDYILGKVRNLLWPYCVWSFIFITLLAATGAGQSQDSLTGQLLGIATGTATYLWFLSFLFAYYIISLFISKDVRLFLIPVLLAASAPLNYIDGYYQLYKFLFMLAFFWLGDAAMNSQFFDRAWVRSWWALSGAAIVAGVAGVSAVLLGTQVRYMALYCIPVAAGILVIIRAAQLIGDTKVARLLQSVGSETIVYYTSHYTIIAVAYYVLARALPVDQPLVLLFAGLLSALGGGFALVWLRHNLKAFDVLFVLPSYPRLSVLWLRPARRRAIDSALTRASKQ</sequence>
<dbReference type="Pfam" id="PF01757">
    <property type="entry name" value="Acyl_transf_3"/>
    <property type="match status" value="1"/>
</dbReference>
<dbReference type="PANTHER" id="PTHR40074:SF2">
    <property type="entry name" value="O-ACETYLTRANSFERASE WECH"/>
    <property type="match status" value="1"/>
</dbReference>
<keyword evidence="5 7" id="KW-1133">Transmembrane helix</keyword>
<evidence type="ECO:0000259" key="8">
    <source>
        <dbReference type="Pfam" id="PF01757"/>
    </source>
</evidence>
<reference evidence="9 10" key="1">
    <citation type="submission" date="2018-05" db="EMBL/GenBank/DDBJ databases">
        <title>Complete genome sequence of Gordonia terrae NRRL B-16283.</title>
        <authorList>
            <person name="Garlena R.A."/>
            <person name="Russell D.A."/>
            <person name="Hatfull G.F."/>
        </authorList>
    </citation>
    <scope>NUCLEOTIDE SEQUENCE [LARGE SCALE GENOMIC DNA]</scope>
    <source>
        <strain evidence="9 10">NRRL B-16283</strain>
    </source>
</reference>
<accession>A0AAD0KC35</accession>
<evidence type="ECO:0000256" key="7">
    <source>
        <dbReference type="SAM" id="Phobius"/>
    </source>
</evidence>
<keyword evidence="3" id="KW-1003">Cell membrane</keyword>
<dbReference type="InterPro" id="IPR002656">
    <property type="entry name" value="Acyl_transf_3_dom"/>
</dbReference>
<evidence type="ECO:0000256" key="5">
    <source>
        <dbReference type="ARBA" id="ARBA00022989"/>
    </source>
</evidence>
<dbReference type="GO" id="GO:0005886">
    <property type="term" value="C:plasma membrane"/>
    <property type="evidence" value="ECO:0007669"/>
    <property type="project" value="UniProtKB-SubCell"/>
</dbReference>
<evidence type="ECO:0000256" key="6">
    <source>
        <dbReference type="ARBA" id="ARBA00023136"/>
    </source>
</evidence>
<feature type="domain" description="Acyltransferase 3" evidence="8">
    <location>
        <begin position="10"/>
        <end position="311"/>
    </location>
</feature>
<name>A0AAD0KC35_9ACTN</name>
<evidence type="ECO:0000256" key="1">
    <source>
        <dbReference type="ARBA" id="ARBA00004651"/>
    </source>
</evidence>
<evidence type="ECO:0000256" key="2">
    <source>
        <dbReference type="ARBA" id="ARBA00007400"/>
    </source>
</evidence>
<comment type="subcellular location">
    <subcellularLocation>
        <location evidence="1">Cell membrane</location>
        <topology evidence="1">Multi-pass membrane protein</topology>
    </subcellularLocation>
</comment>
<dbReference type="GO" id="GO:0016413">
    <property type="term" value="F:O-acetyltransferase activity"/>
    <property type="evidence" value="ECO:0007669"/>
    <property type="project" value="TreeGrafter"/>
</dbReference>
<dbReference type="PANTHER" id="PTHR40074">
    <property type="entry name" value="O-ACETYLTRANSFERASE WECH"/>
    <property type="match status" value="1"/>
</dbReference>
<keyword evidence="4 7" id="KW-0812">Transmembrane</keyword>
<protein>
    <submittedName>
        <fullName evidence="9">Acyltransferase</fullName>
    </submittedName>
</protein>
<comment type="similarity">
    <text evidence="2">Belongs to the acyltransferase 3 family.</text>
</comment>